<proteinExistence type="predicted"/>
<sequence length="217" mass="23646">MTSMPETATLATRRRRAPMACRNCRKRKIKCVTHEDPPHSPCERCTRKGLHCEYVAVGDETPPSSPSHSSGYTGYNQDSAQLPPFGNHSRHHSQTLPTTPGSVPFTVTGMPHPQSWTAQTPTSAPYSGFNTTSPPYGYHQQAGSIMPQNNANAGYAQSSSPSFNHMQTYGGYTVPHQQSGNQGMPGPPYHSSTLTYDYGGRRDYCTCTGTCICGRRA</sequence>
<dbReference type="SMART" id="SM00066">
    <property type="entry name" value="GAL4"/>
    <property type="match status" value="1"/>
</dbReference>
<evidence type="ECO:0000256" key="1">
    <source>
        <dbReference type="ARBA" id="ARBA00023242"/>
    </source>
</evidence>
<dbReference type="OrthoDB" id="2260578at2759"/>
<dbReference type="PROSITE" id="PS00463">
    <property type="entry name" value="ZN2_CY6_FUNGAL_1"/>
    <property type="match status" value="1"/>
</dbReference>
<keyword evidence="1" id="KW-0539">Nucleus</keyword>
<dbReference type="SUPFAM" id="SSF57701">
    <property type="entry name" value="Zn2/Cys6 DNA-binding domain"/>
    <property type="match status" value="1"/>
</dbReference>
<dbReference type="Pfam" id="PF00172">
    <property type="entry name" value="Zn_clus"/>
    <property type="match status" value="1"/>
</dbReference>
<dbReference type="PROSITE" id="PS50048">
    <property type="entry name" value="ZN2_CY6_FUNGAL_2"/>
    <property type="match status" value="1"/>
</dbReference>
<protein>
    <submittedName>
        <fullName evidence="4">C6 finger domain</fullName>
    </submittedName>
</protein>
<feature type="domain" description="Zn(2)-C6 fungal-type" evidence="3">
    <location>
        <begin position="20"/>
        <end position="54"/>
    </location>
</feature>
<dbReference type="EMBL" id="AWSO01000023">
    <property type="protein sequence ID" value="ESK97660.1"/>
    <property type="molecule type" value="Genomic_DNA"/>
</dbReference>
<evidence type="ECO:0000256" key="2">
    <source>
        <dbReference type="SAM" id="MobiDB-lite"/>
    </source>
</evidence>
<evidence type="ECO:0000313" key="4">
    <source>
        <dbReference type="EMBL" id="ESK97660.1"/>
    </source>
</evidence>
<organism evidence="4 5">
    <name type="scientific">Moniliophthora roreri (strain MCA 2997)</name>
    <name type="common">Cocoa frosty pod rot fungus</name>
    <name type="synonym">Crinipellis roreri</name>
    <dbReference type="NCBI Taxonomy" id="1381753"/>
    <lineage>
        <taxon>Eukaryota</taxon>
        <taxon>Fungi</taxon>
        <taxon>Dikarya</taxon>
        <taxon>Basidiomycota</taxon>
        <taxon>Agaricomycotina</taxon>
        <taxon>Agaricomycetes</taxon>
        <taxon>Agaricomycetidae</taxon>
        <taxon>Agaricales</taxon>
        <taxon>Marasmiineae</taxon>
        <taxon>Marasmiaceae</taxon>
        <taxon>Moniliophthora</taxon>
    </lineage>
</organism>
<reference evidence="4 5" key="1">
    <citation type="journal article" date="2014" name="BMC Genomics">
        <title>Genome and secretome analysis of the hemibiotrophic fungal pathogen, Moniliophthora roreri, which causes frosty pod rot disease of cacao: mechanisms of the biotrophic and necrotrophic phases.</title>
        <authorList>
            <person name="Meinhardt L.W."/>
            <person name="Costa G.G.L."/>
            <person name="Thomazella D.P.T."/>
            <person name="Teixeira P.J.P.L."/>
            <person name="Carazzolle M.F."/>
            <person name="Schuster S.C."/>
            <person name="Carlson J.E."/>
            <person name="Guiltinan M.J."/>
            <person name="Mieczkowski P."/>
            <person name="Farmer A."/>
            <person name="Ramaraj T."/>
            <person name="Crozier J."/>
            <person name="Davis R.E."/>
            <person name="Shao J."/>
            <person name="Melnick R.L."/>
            <person name="Pereira G.A.G."/>
            <person name="Bailey B.A."/>
        </authorList>
    </citation>
    <scope>NUCLEOTIDE SEQUENCE [LARGE SCALE GENOMIC DNA]</scope>
    <source>
        <strain evidence="4 5">MCA 2997</strain>
    </source>
</reference>
<keyword evidence="5" id="KW-1185">Reference proteome</keyword>
<comment type="caution">
    <text evidence="4">The sequence shown here is derived from an EMBL/GenBank/DDBJ whole genome shotgun (WGS) entry which is preliminary data.</text>
</comment>
<dbReference type="KEGG" id="mrr:Moror_17522"/>
<dbReference type="InterPro" id="IPR036864">
    <property type="entry name" value="Zn2-C6_fun-type_DNA-bd_sf"/>
</dbReference>
<dbReference type="HOGENOM" id="CLU_1272597_0_0_1"/>
<dbReference type="GO" id="GO:0000981">
    <property type="term" value="F:DNA-binding transcription factor activity, RNA polymerase II-specific"/>
    <property type="evidence" value="ECO:0007669"/>
    <property type="project" value="InterPro"/>
</dbReference>
<evidence type="ECO:0000259" key="3">
    <source>
        <dbReference type="PROSITE" id="PS50048"/>
    </source>
</evidence>
<gene>
    <name evidence="4" type="ORF">Moror_17522</name>
</gene>
<dbReference type="Proteomes" id="UP000017559">
    <property type="component" value="Unassembled WGS sequence"/>
</dbReference>
<dbReference type="InterPro" id="IPR001138">
    <property type="entry name" value="Zn2Cys6_DnaBD"/>
</dbReference>
<feature type="region of interest" description="Disordered" evidence="2">
    <location>
        <begin position="57"/>
        <end position="103"/>
    </location>
</feature>
<dbReference type="Gene3D" id="4.10.240.10">
    <property type="entry name" value="Zn(2)-C6 fungal-type DNA-binding domain"/>
    <property type="match status" value="1"/>
</dbReference>
<accession>V2XYU5</accession>
<feature type="compositionally biased region" description="Polar residues" evidence="2">
    <location>
        <begin position="66"/>
        <end position="80"/>
    </location>
</feature>
<dbReference type="AlphaFoldDB" id="V2XYU5"/>
<dbReference type="CDD" id="cd00067">
    <property type="entry name" value="GAL4"/>
    <property type="match status" value="1"/>
</dbReference>
<name>V2XYU5_MONRO</name>
<dbReference type="GO" id="GO:0008270">
    <property type="term" value="F:zinc ion binding"/>
    <property type="evidence" value="ECO:0007669"/>
    <property type="project" value="InterPro"/>
</dbReference>
<dbReference type="InterPro" id="IPR050797">
    <property type="entry name" value="Carb_Metab_Trans_Reg"/>
</dbReference>
<evidence type="ECO:0000313" key="5">
    <source>
        <dbReference type="Proteomes" id="UP000017559"/>
    </source>
</evidence>
<dbReference type="PANTHER" id="PTHR31668">
    <property type="entry name" value="GLUCOSE TRANSPORT TRANSCRIPTION REGULATOR RGT1-RELATED-RELATED"/>
    <property type="match status" value="1"/>
</dbReference>